<dbReference type="Pfam" id="PF12631">
    <property type="entry name" value="MnmE_helical"/>
    <property type="match status" value="1"/>
</dbReference>
<feature type="binding site" evidence="6">
    <location>
        <position position="242"/>
    </location>
    <ligand>
        <name>K(+)</name>
        <dbReference type="ChEBI" id="CHEBI:29103"/>
    </ligand>
</feature>
<dbReference type="InterPro" id="IPR018948">
    <property type="entry name" value="GTP-bd_TrmE_N"/>
</dbReference>
<feature type="binding site" evidence="6">
    <location>
        <position position="247"/>
    </location>
    <ligand>
        <name>K(+)</name>
        <dbReference type="ChEBI" id="CHEBI:29103"/>
    </ligand>
</feature>
<evidence type="ECO:0000313" key="10">
    <source>
        <dbReference type="Proteomes" id="UP001318682"/>
    </source>
</evidence>
<gene>
    <name evidence="6 9" type="primary">mnmE</name>
    <name evidence="6" type="synonym">trmE</name>
    <name evidence="9" type="ORF">ROLI_043900</name>
</gene>
<evidence type="ECO:0000313" key="9">
    <source>
        <dbReference type="EMBL" id="WVX51289.1"/>
    </source>
</evidence>
<evidence type="ECO:0000256" key="6">
    <source>
        <dbReference type="HAMAP-Rule" id="MF_00379"/>
    </source>
</evidence>
<keyword evidence="6" id="KW-0460">Magnesium</keyword>
<dbReference type="InterPro" id="IPR031168">
    <property type="entry name" value="G_TrmE"/>
</dbReference>
<dbReference type="InterPro" id="IPR027266">
    <property type="entry name" value="TrmE/GcvT-like"/>
</dbReference>
<feature type="binding site" evidence="6">
    <location>
        <position position="429"/>
    </location>
    <ligand>
        <name>(6S)-5-formyl-5,6,7,8-tetrahydrofolate</name>
        <dbReference type="ChEBI" id="CHEBI:57457"/>
    </ligand>
</feature>
<dbReference type="CDD" id="cd04164">
    <property type="entry name" value="trmE"/>
    <property type="match status" value="1"/>
</dbReference>
<evidence type="ECO:0000256" key="7">
    <source>
        <dbReference type="RuleBase" id="RU003313"/>
    </source>
</evidence>
<organism evidence="9 10">
    <name type="scientific">Roseobacter fucihabitans</name>
    <dbReference type="NCBI Taxonomy" id="1537242"/>
    <lineage>
        <taxon>Bacteria</taxon>
        <taxon>Pseudomonadati</taxon>
        <taxon>Pseudomonadota</taxon>
        <taxon>Alphaproteobacteria</taxon>
        <taxon>Rhodobacterales</taxon>
        <taxon>Roseobacteraceae</taxon>
        <taxon>Roseobacter</taxon>
    </lineage>
</organism>
<proteinExistence type="inferred from homology"/>
<feature type="binding site" evidence="6">
    <location>
        <position position="248"/>
    </location>
    <ligand>
        <name>Mg(2+)</name>
        <dbReference type="ChEBI" id="CHEBI:18420"/>
    </ligand>
</feature>
<dbReference type="PANTHER" id="PTHR42714:SF2">
    <property type="entry name" value="TRNA MODIFICATION GTPASE GTPBP3, MITOCHONDRIAL"/>
    <property type="match status" value="1"/>
</dbReference>
<evidence type="ECO:0000256" key="2">
    <source>
        <dbReference type="ARBA" id="ARBA00022694"/>
    </source>
</evidence>
<dbReference type="PANTHER" id="PTHR42714">
    <property type="entry name" value="TRNA MODIFICATION GTPASE GTPBP3"/>
    <property type="match status" value="1"/>
</dbReference>
<protein>
    <recommendedName>
        <fullName evidence="6">tRNA modification GTPase MnmE</fullName>
        <ecNumber evidence="6">3.6.-.-</ecNumber>
    </recommendedName>
</protein>
<dbReference type="CDD" id="cd14858">
    <property type="entry name" value="TrmE_N"/>
    <property type="match status" value="1"/>
</dbReference>
<dbReference type="InterPro" id="IPR005225">
    <property type="entry name" value="Small_GTP-bd"/>
</dbReference>
<keyword evidence="6" id="KW-0479">Metal-binding</keyword>
<dbReference type="NCBIfam" id="NF003661">
    <property type="entry name" value="PRK05291.1-3"/>
    <property type="match status" value="1"/>
</dbReference>
<dbReference type="RefSeq" id="WP_187428472.1">
    <property type="nucleotide sequence ID" value="NZ_CP143423.1"/>
</dbReference>
<dbReference type="InterPro" id="IPR027417">
    <property type="entry name" value="P-loop_NTPase"/>
</dbReference>
<dbReference type="Pfam" id="PF01926">
    <property type="entry name" value="MMR_HSR1"/>
    <property type="match status" value="1"/>
</dbReference>
<evidence type="ECO:0000256" key="3">
    <source>
        <dbReference type="ARBA" id="ARBA00022741"/>
    </source>
</evidence>
<dbReference type="InterPro" id="IPR004520">
    <property type="entry name" value="GTPase_MnmE"/>
</dbReference>
<dbReference type="SUPFAM" id="SSF52540">
    <property type="entry name" value="P-loop containing nucleoside triphosphate hydrolases"/>
    <property type="match status" value="1"/>
</dbReference>
<reference evidence="10" key="2">
    <citation type="submission" date="2024-01" db="EMBL/GenBank/DDBJ databases">
        <title>Roseobacter fucihabitans sp. nov., isolated from the brown alga Fucus spiralis.</title>
        <authorList>
            <person name="Hahnke S."/>
            <person name="Berger M."/>
            <person name="Schlingloff A."/>
            <person name="Athale I."/>
            <person name="Neumann-Schaal M."/>
            <person name="Adenaya A."/>
            <person name="Poehlein A."/>
            <person name="Daniel R."/>
            <person name="Pertersen J."/>
            <person name="Brinkhoff T."/>
        </authorList>
    </citation>
    <scope>NUCLEOTIDE SEQUENCE [LARGE SCALE GENOMIC DNA]</scope>
    <source>
        <strain evidence="10">B14</strain>
    </source>
</reference>
<feature type="binding site" evidence="6">
    <location>
        <begin position="267"/>
        <end position="270"/>
    </location>
    <ligand>
        <name>GTP</name>
        <dbReference type="ChEBI" id="CHEBI:37565"/>
    </ligand>
</feature>
<comment type="subunit">
    <text evidence="6">Homodimer. Heterotetramer of two MnmE and two MnmG subunits.</text>
</comment>
<dbReference type="NCBIfam" id="TIGR00231">
    <property type="entry name" value="small_GTP"/>
    <property type="match status" value="1"/>
</dbReference>
<feature type="binding site" evidence="6">
    <location>
        <begin position="223"/>
        <end position="228"/>
    </location>
    <ligand>
        <name>GTP</name>
        <dbReference type="ChEBI" id="CHEBI:37565"/>
    </ligand>
</feature>
<evidence type="ECO:0000256" key="5">
    <source>
        <dbReference type="ARBA" id="ARBA00023134"/>
    </source>
</evidence>
<keyword evidence="6" id="KW-0963">Cytoplasm</keyword>
<keyword evidence="2 6" id="KW-0819">tRNA processing</keyword>
<evidence type="ECO:0000256" key="1">
    <source>
        <dbReference type="ARBA" id="ARBA00011043"/>
    </source>
</evidence>
<accession>A0ABZ2BZ67</accession>
<dbReference type="PROSITE" id="PS51709">
    <property type="entry name" value="G_TRME"/>
    <property type="match status" value="1"/>
</dbReference>
<dbReference type="NCBIfam" id="TIGR00450">
    <property type="entry name" value="mnmE_trmE_thdF"/>
    <property type="match status" value="1"/>
</dbReference>
<keyword evidence="10" id="KW-1185">Reference proteome</keyword>
<dbReference type="InterPro" id="IPR027368">
    <property type="entry name" value="MnmE_dom2"/>
</dbReference>
<feature type="binding site" evidence="6">
    <location>
        <position position="77"/>
    </location>
    <ligand>
        <name>(6S)-5-formyl-5,6,7,8-tetrahydrofolate</name>
        <dbReference type="ChEBI" id="CHEBI:57457"/>
    </ligand>
</feature>
<dbReference type="Gene3D" id="3.30.1360.120">
    <property type="entry name" value="Probable tRNA modification gtpase trme, domain 1"/>
    <property type="match status" value="1"/>
</dbReference>
<feature type="binding site" evidence="6">
    <location>
        <position position="20"/>
    </location>
    <ligand>
        <name>(6S)-5-formyl-5,6,7,8-tetrahydrofolate</name>
        <dbReference type="ChEBI" id="CHEBI:57457"/>
    </ligand>
</feature>
<feature type="binding site" evidence="6">
    <location>
        <position position="223"/>
    </location>
    <ligand>
        <name>K(+)</name>
        <dbReference type="ChEBI" id="CHEBI:29103"/>
    </ligand>
</feature>
<feature type="binding site" evidence="6">
    <location>
        <position position="227"/>
    </location>
    <ligand>
        <name>Mg(2+)</name>
        <dbReference type="ChEBI" id="CHEBI:18420"/>
    </ligand>
</feature>
<keyword evidence="4 6" id="KW-0630">Potassium</keyword>
<comment type="caution">
    <text evidence="6">Lacks conserved residue(s) required for the propagation of feature annotation.</text>
</comment>
<dbReference type="InterPro" id="IPR025867">
    <property type="entry name" value="MnmE_helical"/>
</dbReference>
<comment type="cofactor">
    <cofactor evidence="6">
        <name>K(+)</name>
        <dbReference type="ChEBI" id="CHEBI:29103"/>
    </cofactor>
    <text evidence="6">Binds 1 potassium ion per subunit.</text>
</comment>
<dbReference type="EC" id="3.6.-.-" evidence="6"/>
<comment type="function">
    <text evidence="6">Exhibits a very high intrinsic GTPase hydrolysis rate. Involved in the addition of a carboxymethylaminomethyl (cmnm) group at the wobble position (U34) of certain tRNAs, forming tRNA-cmnm(5)s(2)U34.</text>
</comment>
<keyword evidence="5 6" id="KW-0342">GTP-binding</keyword>
<sequence length="429" mass="46214">MDTIFALASAQGKAGVSVVRVSGPKAWDSARLLCGNLPEPRYAVTRSLRDHKGGLLDHALVICFQAPRSFTGEDVVEYHVHGSVAAVRVVLAELSRHSDLRMAEPGEFTRRALENEKLDLVQVEGLADLIAAETESQRKQAVRVLSGVMGEKIEIWRADLIRAAALLEATIDFTDEDVPVDVSPEVKGLLANVISGISEEIAGSFVAERIRTGFEVALVGAPNTGKSTLLNRLAGREAAITSEIAGTTRDVIEVRMDLNGLPVTFLDTAGLRATEDEIENIGVTRAIDRARAADLRVFLQNQGDKSMLEPEEDDIVLLPKIDENPVIGIPGVSGKSGEGVSELVLRVQNVLMDRASVAGIATHERHRTAMQRSVEGLICASEILSKGPDNYDLASAELRSAVNALELLVGRVDVENLLDEIFSSFCLGK</sequence>
<feature type="binding site" evidence="6">
    <location>
        <position position="244"/>
    </location>
    <ligand>
        <name>K(+)</name>
        <dbReference type="ChEBI" id="CHEBI:29103"/>
    </ligand>
</feature>
<dbReference type="SUPFAM" id="SSF116878">
    <property type="entry name" value="TrmE connector domain"/>
    <property type="match status" value="1"/>
</dbReference>
<dbReference type="Proteomes" id="UP001318682">
    <property type="component" value="Chromosome"/>
</dbReference>
<keyword evidence="3 6" id="KW-0547">Nucleotide-binding</keyword>
<dbReference type="SUPFAM" id="SSF103025">
    <property type="entry name" value="Folate-binding domain"/>
    <property type="match status" value="1"/>
</dbReference>
<dbReference type="Gene3D" id="3.40.50.300">
    <property type="entry name" value="P-loop containing nucleotide triphosphate hydrolases"/>
    <property type="match status" value="1"/>
</dbReference>
<name>A0ABZ2BZ67_9RHOB</name>
<evidence type="ECO:0000259" key="8">
    <source>
        <dbReference type="PROSITE" id="PS51709"/>
    </source>
</evidence>
<feature type="domain" description="TrmE-type G" evidence="8">
    <location>
        <begin position="213"/>
        <end position="352"/>
    </location>
</feature>
<dbReference type="Pfam" id="PF10396">
    <property type="entry name" value="TrmE_N"/>
    <property type="match status" value="1"/>
</dbReference>
<comment type="subcellular location">
    <subcellularLocation>
        <location evidence="6">Cytoplasm</location>
    </subcellularLocation>
</comment>
<reference evidence="9 10" key="1">
    <citation type="submission" date="2015-07" db="EMBL/GenBank/DDBJ databases">
        <authorList>
            <person name="Voget S."/>
            <person name="Dogs M."/>
            <person name="Brinkhoff T.H."/>
            <person name="Daniel R."/>
        </authorList>
    </citation>
    <scope>NUCLEOTIDE SEQUENCE [LARGE SCALE GENOMIC DNA]</scope>
    <source>
        <strain evidence="9 10">B14</strain>
    </source>
</reference>
<keyword evidence="6 9" id="KW-0378">Hydrolase</keyword>
<dbReference type="Gene3D" id="1.20.120.430">
    <property type="entry name" value="tRNA modification GTPase MnmE domain 2"/>
    <property type="match status" value="1"/>
</dbReference>
<comment type="similarity">
    <text evidence="1 6 7">Belongs to the TRAFAC class TrmE-Era-EngA-EngB-Septin-like GTPase superfamily. TrmE GTPase family.</text>
</comment>
<feature type="binding site" evidence="6">
    <location>
        <position position="117"/>
    </location>
    <ligand>
        <name>(6S)-5-formyl-5,6,7,8-tetrahydrofolate</name>
        <dbReference type="ChEBI" id="CHEBI:57457"/>
    </ligand>
</feature>
<evidence type="ECO:0000256" key="4">
    <source>
        <dbReference type="ARBA" id="ARBA00022958"/>
    </source>
</evidence>
<dbReference type="EMBL" id="CP143423">
    <property type="protein sequence ID" value="WVX51289.1"/>
    <property type="molecule type" value="Genomic_DNA"/>
</dbReference>
<dbReference type="GO" id="GO:0016787">
    <property type="term" value="F:hydrolase activity"/>
    <property type="evidence" value="ECO:0007669"/>
    <property type="project" value="UniProtKB-KW"/>
</dbReference>
<feature type="binding site" evidence="6">
    <location>
        <begin position="242"/>
        <end position="248"/>
    </location>
    <ligand>
        <name>GTP</name>
        <dbReference type="ChEBI" id="CHEBI:37565"/>
    </ligand>
</feature>
<dbReference type="InterPro" id="IPR006073">
    <property type="entry name" value="GTP-bd"/>
</dbReference>
<dbReference type="HAMAP" id="MF_00379">
    <property type="entry name" value="GTPase_MnmE"/>
    <property type="match status" value="1"/>
</dbReference>